<dbReference type="PANTHER" id="PTHR11439:SF470">
    <property type="entry name" value="CYSTEINE-RICH RLK (RECEPTOR-LIKE PROTEIN KINASE) 8"/>
    <property type="match status" value="1"/>
</dbReference>
<reference evidence="2 3" key="1">
    <citation type="submission" date="2024-01" db="EMBL/GenBank/DDBJ databases">
        <title>The complete chloroplast genome sequence of Lithospermum erythrorhizon: insights into the phylogenetic relationship among Boraginaceae species and the maternal lineages of purple gromwells.</title>
        <authorList>
            <person name="Okada T."/>
            <person name="Watanabe K."/>
        </authorList>
    </citation>
    <scope>NUCLEOTIDE SEQUENCE [LARGE SCALE GENOMIC DNA]</scope>
</reference>
<accession>A0AAV3P738</accession>
<dbReference type="AlphaFoldDB" id="A0AAV3P738"/>
<evidence type="ECO:0000313" key="2">
    <source>
        <dbReference type="EMBL" id="GAA0147334.1"/>
    </source>
</evidence>
<protein>
    <recommendedName>
        <fullName evidence="1">Reverse transcriptase Ty1/copia-type domain-containing protein</fullName>
    </recommendedName>
</protein>
<dbReference type="Pfam" id="PF07727">
    <property type="entry name" value="RVT_2"/>
    <property type="match status" value="1"/>
</dbReference>
<evidence type="ECO:0000259" key="1">
    <source>
        <dbReference type="Pfam" id="PF07727"/>
    </source>
</evidence>
<feature type="domain" description="Reverse transcriptase Ty1/copia-type" evidence="1">
    <location>
        <begin position="3"/>
        <end position="58"/>
    </location>
</feature>
<dbReference type="CDD" id="cd09272">
    <property type="entry name" value="RNase_HI_RT_Ty1"/>
    <property type="match status" value="1"/>
</dbReference>
<dbReference type="InterPro" id="IPR013103">
    <property type="entry name" value="RVT_2"/>
</dbReference>
<comment type="caution">
    <text evidence="2">The sequence shown here is derived from an EMBL/GenBank/DDBJ whole genome shotgun (WGS) entry which is preliminary data.</text>
</comment>
<dbReference type="PANTHER" id="PTHR11439">
    <property type="entry name" value="GAG-POL-RELATED RETROTRANSPOSON"/>
    <property type="match status" value="1"/>
</dbReference>
<keyword evidence="3" id="KW-1185">Reference proteome</keyword>
<gene>
    <name evidence="2" type="ORF">LIER_42949</name>
</gene>
<proteinExistence type="predicted"/>
<organism evidence="2 3">
    <name type="scientific">Lithospermum erythrorhizon</name>
    <name type="common">Purple gromwell</name>
    <name type="synonym">Lithospermum officinale var. erythrorhizon</name>
    <dbReference type="NCBI Taxonomy" id="34254"/>
    <lineage>
        <taxon>Eukaryota</taxon>
        <taxon>Viridiplantae</taxon>
        <taxon>Streptophyta</taxon>
        <taxon>Embryophyta</taxon>
        <taxon>Tracheophyta</taxon>
        <taxon>Spermatophyta</taxon>
        <taxon>Magnoliopsida</taxon>
        <taxon>eudicotyledons</taxon>
        <taxon>Gunneridae</taxon>
        <taxon>Pentapetalae</taxon>
        <taxon>asterids</taxon>
        <taxon>lamiids</taxon>
        <taxon>Boraginales</taxon>
        <taxon>Boraginaceae</taxon>
        <taxon>Boraginoideae</taxon>
        <taxon>Lithospermeae</taxon>
        <taxon>Lithospermum</taxon>
    </lineage>
</organism>
<dbReference type="EMBL" id="BAABME010031848">
    <property type="protein sequence ID" value="GAA0147334.1"/>
    <property type="molecule type" value="Genomic_DNA"/>
</dbReference>
<sequence length="175" mass="19813">MLKVKEFLHKEFTIKDLGIAKYFLGIEIARSCDGLFLRQQKYIRDIVADMKMKEANGGFTLFAYYDSDWTKCPGTRKFVTGYYLMLGTSLISWKSKTQATVARSSSKAEHRSGVMTVCELKWLSYILSDMLVEVNLPIPIYCDNKSAIAMIENLALPASTCKPLLDKMSFHLAPS</sequence>
<name>A0AAV3P738_LITER</name>
<evidence type="ECO:0000313" key="3">
    <source>
        <dbReference type="Proteomes" id="UP001454036"/>
    </source>
</evidence>
<dbReference type="Proteomes" id="UP001454036">
    <property type="component" value="Unassembled WGS sequence"/>
</dbReference>